<dbReference type="AlphaFoldDB" id="A0A3D2X261"/>
<dbReference type="EMBL" id="DPVV01000086">
    <property type="protein sequence ID" value="HCL01239.1"/>
    <property type="molecule type" value="Genomic_DNA"/>
</dbReference>
<reference evidence="3 4" key="1">
    <citation type="journal article" date="2018" name="Nat. Biotechnol.">
        <title>A standardized bacterial taxonomy based on genome phylogeny substantially revises the tree of life.</title>
        <authorList>
            <person name="Parks D.H."/>
            <person name="Chuvochina M."/>
            <person name="Waite D.W."/>
            <person name="Rinke C."/>
            <person name="Skarshewski A."/>
            <person name="Chaumeil P.A."/>
            <person name="Hugenholtz P."/>
        </authorList>
    </citation>
    <scope>NUCLEOTIDE SEQUENCE [LARGE SCALE GENOMIC DNA]</scope>
    <source>
        <strain evidence="3">UBA11728</strain>
    </source>
</reference>
<evidence type="ECO:0000313" key="4">
    <source>
        <dbReference type="Proteomes" id="UP000262969"/>
    </source>
</evidence>
<feature type="domain" description="Calcineurin-like phosphoesterase" evidence="2">
    <location>
        <begin position="4"/>
        <end position="187"/>
    </location>
</feature>
<evidence type="ECO:0000256" key="1">
    <source>
        <dbReference type="ARBA" id="ARBA00022801"/>
    </source>
</evidence>
<proteinExistence type="predicted"/>
<name>A0A3D2X261_9FIRM</name>
<organism evidence="3 4">
    <name type="scientific">Lachnoclostridium phytofermentans</name>
    <dbReference type="NCBI Taxonomy" id="66219"/>
    <lineage>
        <taxon>Bacteria</taxon>
        <taxon>Bacillati</taxon>
        <taxon>Bacillota</taxon>
        <taxon>Clostridia</taxon>
        <taxon>Lachnospirales</taxon>
        <taxon>Lachnospiraceae</taxon>
    </lineage>
</organism>
<protein>
    <submittedName>
        <fullName evidence="3">DNA repair exonuclease</fullName>
    </submittedName>
</protein>
<accession>A0A3D2X261</accession>
<dbReference type="InterPro" id="IPR041796">
    <property type="entry name" value="Mre11_N"/>
</dbReference>
<dbReference type="CDD" id="cd00840">
    <property type="entry name" value="MPP_Mre11_N"/>
    <property type="match status" value="1"/>
</dbReference>
<dbReference type="InterPro" id="IPR004843">
    <property type="entry name" value="Calcineurin-like_PHP"/>
</dbReference>
<dbReference type="InterPro" id="IPR050535">
    <property type="entry name" value="DNA_Repair-Maintenance_Comp"/>
</dbReference>
<dbReference type="Gene3D" id="3.60.21.10">
    <property type="match status" value="1"/>
</dbReference>
<keyword evidence="3" id="KW-0269">Exonuclease</keyword>
<evidence type="ECO:0000313" key="3">
    <source>
        <dbReference type="EMBL" id="HCL01239.1"/>
    </source>
</evidence>
<gene>
    <name evidence="3" type="ORF">DHW61_02305</name>
</gene>
<dbReference type="PANTHER" id="PTHR30337">
    <property type="entry name" value="COMPONENT OF ATP-DEPENDENT DSDNA EXONUCLEASE"/>
    <property type="match status" value="1"/>
</dbReference>
<dbReference type="SUPFAM" id="SSF56300">
    <property type="entry name" value="Metallo-dependent phosphatases"/>
    <property type="match status" value="1"/>
</dbReference>
<comment type="caution">
    <text evidence="3">The sequence shown here is derived from an EMBL/GenBank/DDBJ whole genome shotgun (WGS) entry which is preliminary data.</text>
</comment>
<dbReference type="GO" id="GO:0004527">
    <property type="term" value="F:exonuclease activity"/>
    <property type="evidence" value="ECO:0007669"/>
    <property type="project" value="UniProtKB-KW"/>
</dbReference>
<dbReference type="Proteomes" id="UP000262969">
    <property type="component" value="Unassembled WGS sequence"/>
</dbReference>
<dbReference type="InterPro" id="IPR029052">
    <property type="entry name" value="Metallo-depent_PP-like"/>
</dbReference>
<keyword evidence="3" id="KW-0540">Nuclease</keyword>
<keyword evidence="1" id="KW-0378">Hydrolase</keyword>
<sequence>MLDFIHVADIHLGATPESDRGWDINREKEIYDSFRRVVTECEEKKIDLLLISGDLFHKQPLLRELKEVNYIFSKLTHTKVVMIAGNHDYIGPRSNYHNFNWCDCVTMLSGGEMDSIYFEGINTEVYGLSYLSREIFESKYDAMIPGVEERINILLAHGGNENNIPINYKKVDEAGFDYVALGHFHKPQLITERMAYVGSLEPLSKGEPLPHGYYYGEITKEKEKTEERYESNLSLTFVPIASREYMTKEIEVTPDMLSTGIVDFARNILSENGSQNFYQFILVGKTDPSILFDFEDFYRLGYVTEVLNHTLPDYDFDSLYEENKDNLIGSYIRRIRESDAKDGLVNKALYYGIEALLNTKER</sequence>
<dbReference type="Pfam" id="PF00149">
    <property type="entry name" value="Metallophos"/>
    <property type="match status" value="1"/>
</dbReference>
<evidence type="ECO:0000259" key="2">
    <source>
        <dbReference type="Pfam" id="PF00149"/>
    </source>
</evidence>